<dbReference type="GO" id="GO:0008270">
    <property type="term" value="F:zinc ion binding"/>
    <property type="evidence" value="ECO:0007669"/>
    <property type="project" value="InterPro"/>
</dbReference>
<dbReference type="RefSeq" id="WP_191138927.1">
    <property type="nucleotide sequence ID" value="NZ_JACXAG020000002.1"/>
</dbReference>
<evidence type="ECO:0000313" key="4">
    <source>
        <dbReference type="EMBL" id="MBD1371188.1"/>
    </source>
</evidence>
<dbReference type="Gene3D" id="1.10.390.10">
    <property type="entry name" value="Neutral Protease Domain 2"/>
    <property type="match status" value="1"/>
</dbReference>
<dbReference type="GO" id="GO:0008237">
    <property type="term" value="F:metallopeptidase activity"/>
    <property type="evidence" value="ECO:0007669"/>
    <property type="project" value="InterPro"/>
</dbReference>
<dbReference type="Gene3D" id="2.60.40.1730">
    <property type="entry name" value="tricorn interacting facor f3 domain"/>
    <property type="match status" value="1"/>
</dbReference>
<dbReference type="InterPro" id="IPR042097">
    <property type="entry name" value="Aminopeptidase_N-like_N_sf"/>
</dbReference>
<protein>
    <submittedName>
        <fullName evidence="4">M1 family metallopeptidase</fullName>
    </submittedName>
</protein>
<gene>
    <name evidence="4" type="ORF">IC620_02290</name>
</gene>
<keyword evidence="2" id="KW-0862">Zinc</keyword>
<feature type="binding site" evidence="2">
    <location>
        <position position="347"/>
    </location>
    <ligand>
        <name>Zn(2+)</name>
        <dbReference type="ChEBI" id="CHEBI:29105"/>
        <note>catalytic</note>
    </ligand>
</feature>
<organism evidence="4 5">
    <name type="scientific">Polycladospora coralii</name>
    <dbReference type="NCBI Taxonomy" id="2771432"/>
    <lineage>
        <taxon>Bacteria</taxon>
        <taxon>Bacillati</taxon>
        <taxon>Bacillota</taxon>
        <taxon>Bacilli</taxon>
        <taxon>Bacillales</taxon>
        <taxon>Thermoactinomycetaceae</taxon>
        <taxon>Polycladospora</taxon>
    </lineage>
</organism>
<dbReference type="Pfam" id="PF01433">
    <property type="entry name" value="Peptidase_M1"/>
    <property type="match status" value="1"/>
</dbReference>
<dbReference type="InterPro" id="IPR014782">
    <property type="entry name" value="Peptidase_M1_dom"/>
</dbReference>
<evidence type="ECO:0000259" key="3">
    <source>
        <dbReference type="Pfam" id="PF01433"/>
    </source>
</evidence>
<feature type="domain" description="Peptidase M1 membrane alanine aminopeptidase" evidence="3">
    <location>
        <begin position="261"/>
        <end position="464"/>
    </location>
</feature>
<name>A0A926RT33_9BACL</name>
<evidence type="ECO:0000313" key="5">
    <source>
        <dbReference type="Proteomes" id="UP000661691"/>
    </source>
</evidence>
<dbReference type="AlphaFoldDB" id="A0A926RT33"/>
<dbReference type="InterPro" id="IPR027268">
    <property type="entry name" value="Peptidase_M4/M1_CTD_sf"/>
</dbReference>
<evidence type="ECO:0000256" key="1">
    <source>
        <dbReference type="PIRSR" id="PIRSR634015-1"/>
    </source>
</evidence>
<dbReference type="CDD" id="cd09604">
    <property type="entry name" value="M1_APN_like"/>
    <property type="match status" value="1"/>
</dbReference>
<dbReference type="Proteomes" id="UP000661691">
    <property type="component" value="Unassembled WGS sequence"/>
</dbReference>
<dbReference type="EMBL" id="JACXAH010000002">
    <property type="protein sequence ID" value="MBD1371188.1"/>
    <property type="molecule type" value="Genomic_DNA"/>
</dbReference>
<comment type="caution">
    <text evidence="4">The sequence shown here is derived from an EMBL/GenBank/DDBJ whole genome shotgun (WGS) entry which is preliminary data.</text>
</comment>
<evidence type="ECO:0000256" key="2">
    <source>
        <dbReference type="PIRSR" id="PIRSR634015-3"/>
    </source>
</evidence>
<accession>A0A926RT33</accession>
<dbReference type="PANTHER" id="PTHR45726">
    <property type="entry name" value="LEUKOTRIENE A-4 HYDROLASE"/>
    <property type="match status" value="1"/>
</dbReference>
<feature type="binding site" evidence="2">
    <location>
        <position position="328"/>
    </location>
    <ligand>
        <name>Zn(2+)</name>
        <dbReference type="ChEBI" id="CHEBI:29105"/>
        <note>catalytic</note>
    </ligand>
</feature>
<comment type="cofactor">
    <cofactor evidence="2">
        <name>Zn(2+)</name>
        <dbReference type="ChEBI" id="CHEBI:29105"/>
    </cofactor>
    <text evidence="2">Binds 1 zinc ion per subunit.</text>
</comment>
<keyword evidence="5" id="KW-1185">Reference proteome</keyword>
<dbReference type="InterPro" id="IPR034015">
    <property type="entry name" value="M1_LTA4H"/>
</dbReference>
<dbReference type="SUPFAM" id="SSF55486">
    <property type="entry name" value="Metalloproteases ('zincins'), catalytic domain"/>
    <property type="match status" value="1"/>
</dbReference>
<reference evidence="4" key="1">
    <citation type="submission" date="2020-09" db="EMBL/GenBank/DDBJ databases">
        <title>A novel bacterium of genus Hazenella, isolated from South China Sea.</title>
        <authorList>
            <person name="Huang H."/>
            <person name="Mo K."/>
            <person name="Hu Y."/>
        </authorList>
    </citation>
    <scope>NUCLEOTIDE SEQUENCE</scope>
    <source>
        <strain evidence="4">IB182357</strain>
    </source>
</reference>
<proteinExistence type="predicted"/>
<sequence>MKRPLFSFSLSFVLIIMAISHLFQFDHEKSVIRPQYQIEARYNPDQQEVAGNMNVTLHNNEKNAMKEVYFRVYPNAFRDWKYGKEYKPNEPGFIDISDVEVNGQKVKSEINETVMRIQLNKPLQHGDKVAIKMKYQLHLPEGGTRLNTFKHTAFLAQWYPMLAVRDQDGWHTEPYTTTGDPFYTQMSDFEVTFHTPKGYRVISSGNDIDHSKQKITLKQSNIRDFAAVLTTDYKVKRAQSGKTKVNLWYLDGMEDVVPTLLESAVSAMKFYGEKFGEYPYEEIDVVLGETGYGIAGMEYPGLVTSVPTIKSAKGEVPAVNVVVHELAHQWWYAMVGNNQVKEPWLDEGITTFSEFFYMKEKMKQDEQDLLIRASKRSDEINDAVGITSVENVYRYPDAAYALMVYIRPAAMMFDLMDQVGEDKVMEILNRYFHTYQYKTATTKDFIQIANQTLGKDYTPFFEKWLYFKDQKESS</sequence>
<feature type="active site" description="Proton donor" evidence="1">
    <location>
        <position position="405"/>
    </location>
</feature>
<feature type="active site" description="Proton acceptor" evidence="1">
    <location>
        <position position="325"/>
    </location>
</feature>
<dbReference type="PANTHER" id="PTHR45726:SF3">
    <property type="entry name" value="LEUKOTRIENE A-4 HYDROLASE"/>
    <property type="match status" value="1"/>
</dbReference>
<dbReference type="SUPFAM" id="SSF63737">
    <property type="entry name" value="Leukotriene A4 hydrolase N-terminal domain"/>
    <property type="match status" value="1"/>
</dbReference>
<feature type="binding site" evidence="2">
    <location>
        <position position="324"/>
    </location>
    <ligand>
        <name>Zn(2+)</name>
        <dbReference type="ChEBI" id="CHEBI:29105"/>
        <note>catalytic</note>
    </ligand>
</feature>
<keyword evidence="2" id="KW-0479">Metal-binding</keyword>